<evidence type="ECO:0000256" key="1">
    <source>
        <dbReference type="SAM" id="SignalP"/>
    </source>
</evidence>
<dbReference type="CDD" id="cd13643">
    <property type="entry name" value="PBP2_BCP_2"/>
    <property type="match status" value="1"/>
</dbReference>
<dbReference type="RefSeq" id="WP_099649216.1">
    <property type="nucleotide sequence ID" value="NZ_CAJGAB010000057.1"/>
</dbReference>
<accession>A0A2D2C1N2</accession>
<dbReference type="GeneID" id="78898333"/>
<dbReference type="Proteomes" id="UP000229314">
    <property type="component" value="Chromosome"/>
</dbReference>
<organism evidence="3 4">
    <name type="scientific">Paracoccus yeei</name>
    <dbReference type="NCBI Taxonomy" id="147645"/>
    <lineage>
        <taxon>Bacteria</taxon>
        <taxon>Pseudomonadati</taxon>
        <taxon>Pseudomonadota</taxon>
        <taxon>Alphaproteobacteria</taxon>
        <taxon>Rhodobacterales</taxon>
        <taxon>Paracoccaceae</taxon>
        <taxon>Paracoccus</taxon>
    </lineage>
</organism>
<dbReference type="Gene3D" id="3.40.190.10">
    <property type="entry name" value="Periplasmic binding protein-like II"/>
    <property type="match status" value="1"/>
</dbReference>
<gene>
    <name evidence="3" type="ORF">PYTT13_11725</name>
</gene>
<sequence length="320" mass="34409">MKRPLATATAAIVGLSALSFAHAAELGATDEPIKLAVNEWTGQQITTRIAGHMLEQAGYKVQYVTAGYQNMWQAMADGDLDAAVEVWASNVPQSYHQLHDAGKLEDLGALGLDAREGFVYPAYMEESCPGLPDWTALAECAATFATVETLPEGRLLDYPGEWGTPGADRIKALGLPFRAIPAGSEGALVAEFRAATAQKAPLLAVFWQPHWALDAFDLHFVALPEGTEACYTDPAVGPDPDVTGDCDFIPTRVFKAAWPGLKEKWPAAHEILSNLTLSVEQQQPLMGAVDVDGRQTPEVVSEWLAANESAWRPVVQAAVE</sequence>
<dbReference type="GO" id="GO:0022857">
    <property type="term" value="F:transmembrane transporter activity"/>
    <property type="evidence" value="ECO:0007669"/>
    <property type="project" value="InterPro"/>
</dbReference>
<dbReference type="SUPFAM" id="SSF53850">
    <property type="entry name" value="Periplasmic binding protein-like II"/>
    <property type="match status" value="1"/>
</dbReference>
<feature type="chain" id="PRO_5013817061" evidence="1">
    <location>
        <begin position="24"/>
        <end position="320"/>
    </location>
</feature>
<dbReference type="EMBL" id="CP024422">
    <property type="protein sequence ID" value="ATQ56406.1"/>
    <property type="molecule type" value="Genomic_DNA"/>
</dbReference>
<dbReference type="GO" id="GO:0043190">
    <property type="term" value="C:ATP-binding cassette (ABC) transporter complex"/>
    <property type="evidence" value="ECO:0007669"/>
    <property type="project" value="InterPro"/>
</dbReference>
<dbReference type="Pfam" id="PF04069">
    <property type="entry name" value="OpuAC"/>
    <property type="match status" value="1"/>
</dbReference>
<proteinExistence type="predicted"/>
<dbReference type="AlphaFoldDB" id="A0A2D2C1N2"/>
<evidence type="ECO:0000313" key="3">
    <source>
        <dbReference type="EMBL" id="ATQ56406.1"/>
    </source>
</evidence>
<name>A0A2D2C1N2_9RHOB</name>
<reference evidence="3 4" key="1">
    <citation type="submission" date="2017-10" db="EMBL/GenBank/DDBJ databases">
        <title>Complete genome sequence of Paracoccus yeei TT13 isolated from human skin.</title>
        <authorList>
            <person name="Lee K."/>
            <person name="Lim J.Y."/>
            <person name="Hwang I."/>
        </authorList>
    </citation>
    <scope>NUCLEOTIDE SEQUENCE [LARGE SCALE GENOMIC DNA]</scope>
    <source>
        <strain evidence="3 4">TT13</strain>
    </source>
</reference>
<feature type="domain" description="ABC-type glycine betaine transport system substrate-binding" evidence="2">
    <location>
        <begin position="32"/>
        <end position="305"/>
    </location>
</feature>
<dbReference type="InterPro" id="IPR007210">
    <property type="entry name" value="ABC_Gly_betaine_transp_sub-bd"/>
</dbReference>
<keyword evidence="1" id="KW-0732">Signal</keyword>
<dbReference type="Gene3D" id="3.40.190.100">
    <property type="entry name" value="Glycine betaine-binding periplasmic protein, domain 2"/>
    <property type="match status" value="1"/>
</dbReference>
<feature type="signal peptide" evidence="1">
    <location>
        <begin position="1"/>
        <end position="23"/>
    </location>
</feature>
<evidence type="ECO:0000313" key="4">
    <source>
        <dbReference type="Proteomes" id="UP000229314"/>
    </source>
</evidence>
<evidence type="ECO:0000259" key="2">
    <source>
        <dbReference type="Pfam" id="PF04069"/>
    </source>
</evidence>
<protein>
    <submittedName>
        <fullName evidence="3">Glycine/betaine ABC transporter substrate-binding protein</fullName>
    </submittedName>
</protein>